<dbReference type="EMBL" id="CM045874">
    <property type="protein sequence ID" value="KAI7944744.1"/>
    <property type="molecule type" value="Genomic_DNA"/>
</dbReference>
<name>A0ACC0E4H4_9BASI</name>
<accession>A0ACC0E4H4</accession>
<evidence type="ECO:0000313" key="2">
    <source>
        <dbReference type="Proteomes" id="UP001060170"/>
    </source>
</evidence>
<reference evidence="2" key="2">
    <citation type="journal article" date="2018" name="Mol. Plant Microbe Interact.">
        <title>Genome sequence resources for the wheat stripe rust pathogen (Puccinia striiformis f. sp. tritici) and the barley stripe rust pathogen (Puccinia striiformis f. sp. hordei).</title>
        <authorList>
            <person name="Xia C."/>
            <person name="Wang M."/>
            <person name="Yin C."/>
            <person name="Cornejo O.E."/>
            <person name="Hulbert S.H."/>
            <person name="Chen X."/>
        </authorList>
    </citation>
    <scope>NUCLEOTIDE SEQUENCE [LARGE SCALE GENOMIC DNA]</scope>
    <source>
        <strain evidence="2">93-210</strain>
    </source>
</reference>
<comment type="caution">
    <text evidence="1">The sequence shown here is derived from an EMBL/GenBank/DDBJ whole genome shotgun (WGS) entry which is preliminary data.</text>
</comment>
<reference evidence="2" key="1">
    <citation type="journal article" date="2018" name="BMC Genomics">
        <title>Genomic insights into host adaptation between the wheat stripe rust pathogen (Puccinia striiformis f. sp. tritici) and the barley stripe rust pathogen (Puccinia striiformis f. sp. hordei).</title>
        <authorList>
            <person name="Xia C."/>
            <person name="Wang M."/>
            <person name="Yin C."/>
            <person name="Cornejo O.E."/>
            <person name="Hulbert S.H."/>
            <person name="Chen X."/>
        </authorList>
    </citation>
    <scope>NUCLEOTIDE SEQUENCE [LARGE SCALE GENOMIC DNA]</scope>
    <source>
        <strain evidence="2">93-210</strain>
    </source>
</reference>
<keyword evidence="2" id="KW-1185">Reference proteome</keyword>
<dbReference type="Proteomes" id="UP001060170">
    <property type="component" value="Chromosome 10"/>
</dbReference>
<reference evidence="1 2" key="3">
    <citation type="journal article" date="2022" name="Microbiol. Spectr.">
        <title>Folding features and dynamics of 3D genome architecture in plant fungal pathogens.</title>
        <authorList>
            <person name="Xia C."/>
        </authorList>
    </citation>
    <scope>NUCLEOTIDE SEQUENCE [LARGE SCALE GENOMIC DNA]</scope>
    <source>
        <strain evidence="1 2">93-210</strain>
    </source>
</reference>
<proteinExistence type="predicted"/>
<organism evidence="1 2">
    <name type="scientific">Puccinia striiformis f. sp. tritici</name>
    <dbReference type="NCBI Taxonomy" id="168172"/>
    <lineage>
        <taxon>Eukaryota</taxon>
        <taxon>Fungi</taxon>
        <taxon>Dikarya</taxon>
        <taxon>Basidiomycota</taxon>
        <taxon>Pucciniomycotina</taxon>
        <taxon>Pucciniomycetes</taxon>
        <taxon>Pucciniales</taxon>
        <taxon>Pucciniaceae</taxon>
        <taxon>Puccinia</taxon>
    </lineage>
</organism>
<gene>
    <name evidence="1" type="ORF">MJO28_010439</name>
</gene>
<evidence type="ECO:0000313" key="1">
    <source>
        <dbReference type="EMBL" id="KAI7944744.1"/>
    </source>
</evidence>
<protein>
    <submittedName>
        <fullName evidence="1">Uncharacterized protein</fullName>
    </submittedName>
</protein>
<sequence>MSEEESEDGDIEMAVKSDHTLLSNLKRIQNCQAKLCEHPILLQINVPMLLAMSRMSRTMSYPTMRILVSHHLELEQKYILQTLSPTGIFDLLLISTKSINKALQRLLALEKHGCSHFCKAGAMKGADPSPCRFNQQTSQSVTPAEWTNHNRLVASLTNCQQQIEDTHNSFWSKSDVYNSREFVALMVELNSIYAQMVHVMKSSGIMTDDRRVIQVDGTQAKQRYLNLRFFDQRSSLMWVFLTSKSLAANMLADSLGWLSKSQPLPLAIGQYSRPQASQSPTCATN</sequence>